<dbReference type="InterPro" id="IPR037523">
    <property type="entry name" value="VOC_core"/>
</dbReference>
<name>A0A1F4UV96_UNCKA</name>
<dbReference type="PROSITE" id="PS51819">
    <property type="entry name" value="VOC"/>
    <property type="match status" value="1"/>
</dbReference>
<accession>A0A1F4UV96</accession>
<dbReference type="Pfam" id="PF00903">
    <property type="entry name" value="Glyoxalase"/>
    <property type="match status" value="1"/>
</dbReference>
<sequence length="112" mass="12970">MKISNVIFYVRDIVKSKEFYKLLGFNTDNTSKFINYNTNTPGTYFSLMEANDPLKEPGKQVCVFYSSDIDNIYNKLKVANVTFHKELYIAPFGKTFSIIDLDGNKIEFVEQK</sequence>
<dbReference type="EMBL" id="MEVF01000031">
    <property type="protein sequence ID" value="OGC48806.1"/>
    <property type="molecule type" value="Genomic_DNA"/>
</dbReference>
<gene>
    <name evidence="2" type="ORF">A3A69_00870</name>
</gene>
<protein>
    <recommendedName>
        <fullName evidence="1">VOC domain-containing protein</fullName>
    </recommendedName>
</protein>
<organism evidence="2 3">
    <name type="scientific">candidate division WWE3 bacterium RIFCSPLOWO2_01_FULL_37_15</name>
    <dbReference type="NCBI Taxonomy" id="1802622"/>
    <lineage>
        <taxon>Bacteria</taxon>
        <taxon>Katanobacteria</taxon>
    </lineage>
</organism>
<dbReference type="InterPro" id="IPR029068">
    <property type="entry name" value="Glyas_Bleomycin-R_OHBP_Dase"/>
</dbReference>
<dbReference type="InterPro" id="IPR004360">
    <property type="entry name" value="Glyas_Fos-R_dOase_dom"/>
</dbReference>
<dbReference type="Gene3D" id="3.10.180.10">
    <property type="entry name" value="2,3-Dihydroxybiphenyl 1,2-Dioxygenase, domain 1"/>
    <property type="match status" value="1"/>
</dbReference>
<evidence type="ECO:0000313" key="3">
    <source>
        <dbReference type="Proteomes" id="UP000177458"/>
    </source>
</evidence>
<feature type="domain" description="VOC" evidence="1">
    <location>
        <begin position="2"/>
        <end position="111"/>
    </location>
</feature>
<dbReference type="AlphaFoldDB" id="A0A1F4UV96"/>
<comment type="caution">
    <text evidence="2">The sequence shown here is derived from an EMBL/GenBank/DDBJ whole genome shotgun (WGS) entry which is preliminary data.</text>
</comment>
<dbReference type="SUPFAM" id="SSF54593">
    <property type="entry name" value="Glyoxalase/Bleomycin resistance protein/Dihydroxybiphenyl dioxygenase"/>
    <property type="match status" value="1"/>
</dbReference>
<proteinExistence type="predicted"/>
<evidence type="ECO:0000313" key="2">
    <source>
        <dbReference type="EMBL" id="OGC48806.1"/>
    </source>
</evidence>
<dbReference type="Proteomes" id="UP000177458">
    <property type="component" value="Unassembled WGS sequence"/>
</dbReference>
<evidence type="ECO:0000259" key="1">
    <source>
        <dbReference type="PROSITE" id="PS51819"/>
    </source>
</evidence>
<reference evidence="2 3" key="1">
    <citation type="journal article" date="2016" name="Nat. Commun.">
        <title>Thousands of microbial genomes shed light on interconnected biogeochemical processes in an aquifer system.</title>
        <authorList>
            <person name="Anantharaman K."/>
            <person name="Brown C.T."/>
            <person name="Hug L.A."/>
            <person name="Sharon I."/>
            <person name="Castelle C.J."/>
            <person name="Probst A.J."/>
            <person name="Thomas B.C."/>
            <person name="Singh A."/>
            <person name="Wilkins M.J."/>
            <person name="Karaoz U."/>
            <person name="Brodie E.L."/>
            <person name="Williams K.H."/>
            <person name="Hubbard S.S."/>
            <person name="Banfield J.F."/>
        </authorList>
    </citation>
    <scope>NUCLEOTIDE SEQUENCE [LARGE SCALE GENOMIC DNA]</scope>
</reference>